<sequence>MGMPEGKEKIQVETVDYASTTLSSSVDLSPIEDEGPHYSVFKQPGLWWKHNYLSWRFYTTIYAGLAFLATFTIFLGLMIAIGVNGVDKNGRITVYEGDCGKMKTKNLFAHAFVSGIGTYMLSASCYVMYCLTPPSRKELDQQHSQGRWLDIGAMSLRNLRAASKLRLSFFLLLALSSPLLQLFFNAILFPTYSANDYSVLVAQESYINSENFTMRMAQDFGPSQPVTNYFSAIALEMHQKARAGKLERLDNKECIDQYAVPVQSARRNVILISKNNSSRSGDVFDAYEAPVPSAINRDGPEQYSWLCNRLKLKTTDQCLYHAEHLRLDASLWKVSDGAKIEYCLSEKSDEHCKLQLSLPFCLIVLFVCLFKSMIMFAVAFNVNEQPLMTTGDAIVSYMNRPDRYTKHMCMASKSFIINHPGQWRKSAPGYFVKKPKRWAEGIRTRVIVWILLMVLSTCLTVAMFCISNENMTLEGMLAQGIGSINTHFLIGWHNKEQGGMFRSVFLANIGHVICGTLYVVYNNIFYAMIFQDEWSRFARHKKGLRVSESPRGKQRGVYFFLMPYKVAFPIMFFSCAIHTAISQTLFVVDVEAWGNEMTSDGVKSTTFGRLPGNDFTTTAFAPLANLALIVLDLAMIYYICHMSFRKFKSGVPVVSTCSAAISAALHPSPNEPADATLQELQWGVTGTDMGLGHCTFSARQVSAPKEQVPYA</sequence>
<evidence type="ECO:0000313" key="4">
    <source>
        <dbReference type="Proteomes" id="UP000799302"/>
    </source>
</evidence>
<name>A0A6A6UPC9_9PEZI</name>
<evidence type="ECO:0000256" key="1">
    <source>
        <dbReference type="SAM" id="Phobius"/>
    </source>
</evidence>
<keyword evidence="4" id="KW-1185">Reference proteome</keyword>
<feature type="transmembrane region" description="Helical" evidence="1">
    <location>
        <begin position="504"/>
        <end position="529"/>
    </location>
</feature>
<feature type="transmembrane region" description="Helical" evidence="1">
    <location>
        <begin position="356"/>
        <end position="380"/>
    </location>
</feature>
<evidence type="ECO:0000313" key="3">
    <source>
        <dbReference type="EMBL" id="KAF2673576.1"/>
    </source>
</evidence>
<feature type="domain" description="DUF6536" evidence="2">
    <location>
        <begin position="55"/>
        <end position="207"/>
    </location>
</feature>
<feature type="transmembrane region" description="Helical" evidence="1">
    <location>
        <begin position="619"/>
        <end position="640"/>
    </location>
</feature>
<keyword evidence="1" id="KW-1133">Transmembrane helix</keyword>
<feature type="transmembrane region" description="Helical" evidence="1">
    <location>
        <begin position="61"/>
        <end position="86"/>
    </location>
</feature>
<reference evidence="3" key="1">
    <citation type="journal article" date="2020" name="Stud. Mycol.">
        <title>101 Dothideomycetes genomes: a test case for predicting lifestyles and emergence of pathogens.</title>
        <authorList>
            <person name="Haridas S."/>
            <person name="Albert R."/>
            <person name="Binder M."/>
            <person name="Bloem J."/>
            <person name="Labutti K."/>
            <person name="Salamov A."/>
            <person name="Andreopoulos B."/>
            <person name="Baker S."/>
            <person name="Barry K."/>
            <person name="Bills G."/>
            <person name="Bluhm B."/>
            <person name="Cannon C."/>
            <person name="Castanera R."/>
            <person name="Culley D."/>
            <person name="Daum C."/>
            <person name="Ezra D."/>
            <person name="Gonzalez J."/>
            <person name="Henrissat B."/>
            <person name="Kuo A."/>
            <person name="Liang C."/>
            <person name="Lipzen A."/>
            <person name="Lutzoni F."/>
            <person name="Magnuson J."/>
            <person name="Mondo S."/>
            <person name="Nolan M."/>
            <person name="Ohm R."/>
            <person name="Pangilinan J."/>
            <person name="Park H.-J."/>
            <person name="Ramirez L."/>
            <person name="Alfaro M."/>
            <person name="Sun H."/>
            <person name="Tritt A."/>
            <person name="Yoshinaga Y."/>
            <person name="Zwiers L.-H."/>
            <person name="Turgeon B."/>
            <person name="Goodwin S."/>
            <person name="Spatafora J."/>
            <person name="Crous P."/>
            <person name="Grigoriev I."/>
        </authorList>
    </citation>
    <scope>NUCLEOTIDE SEQUENCE</scope>
    <source>
        <strain evidence="3">CBS 115976</strain>
    </source>
</reference>
<proteinExistence type="predicted"/>
<dbReference type="OrthoDB" id="5429634at2759"/>
<dbReference type="PANTHER" id="PTHR35395">
    <property type="entry name" value="DUF6536 DOMAIN-CONTAINING PROTEIN"/>
    <property type="match status" value="1"/>
</dbReference>
<feature type="transmembrane region" description="Helical" evidence="1">
    <location>
        <begin position="557"/>
        <end position="581"/>
    </location>
</feature>
<dbReference type="InterPro" id="IPR046623">
    <property type="entry name" value="DUF6536"/>
</dbReference>
<organism evidence="3 4">
    <name type="scientific">Microthyrium microscopicum</name>
    <dbReference type="NCBI Taxonomy" id="703497"/>
    <lineage>
        <taxon>Eukaryota</taxon>
        <taxon>Fungi</taxon>
        <taxon>Dikarya</taxon>
        <taxon>Ascomycota</taxon>
        <taxon>Pezizomycotina</taxon>
        <taxon>Dothideomycetes</taxon>
        <taxon>Dothideomycetes incertae sedis</taxon>
        <taxon>Microthyriales</taxon>
        <taxon>Microthyriaceae</taxon>
        <taxon>Microthyrium</taxon>
    </lineage>
</organism>
<feature type="transmembrane region" description="Helical" evidence="1">
    <location>
        <begin position="446"/>
        <end position="466"/>
    </location>
</feature>
<protein>
    <recommendedName>
        <fullName evidence="2">DUF6536 domain-containing protein</fullName>
    </recommendedName>
</protein>
<keyword evidence="1" id="KW-0472">Membrane</keyword>
<keyword evidence="1" id="KW-0812">Transmembrane</keyword>
<feature type="transmembrane region" description="Helical" evidence="1">
    <location>
        <begin position="167"/>
        <end position="188"/>
    </location>
</feature>
<accession>A0A6A6UPC9</accession>
<feature type="transmembrane region" description="Helical" evidence="1">
    <location>
        <begin position="107"/>
        <end position="129"/>
    </location>
</feature>
<dbReference type="EMBL" id="MU004231">
    <property type="protein sequence ID" value="KAF2673576.1"/>
    <property type="molecule type" value="Genomic_DNA"/>
</dbReference>
<dbReference type="AlphaFoldDB" id="A0A6A6UPC9"/>
<evidence type="ECO:0000259" key="2">
    <source>
        <dbReference type="Pfam" id="PF20163"/>
    </source>
</evidence>
<dbReference type="Proteomes" id="UP000799302">
    <property type="component" value="Unassembled WGS sequence"/>
</dbReference>
<dbReference type="Pfam" id="PF20163">
    <property type="entry name" value="DUF6536"/>
    <property type="match status" value="1"/>
</dbReference>
<dbReference type="PANTHER" id="PTHR35395:SF1">
    <property type="entry name" value="DUF6536 DOMAIN-CONTAINING PROTEIN"/>
    <property type="match status" value="1"/>
</dbReference>
<gene>
    <name evidence="3" type="ORF">BT63DRAFT_467104</name>
</gene>